<feature type="transmembrane region" description="Helical" evidence="6">
    <location>
        <begin position="400"/>
        <end position="420"/>
    </location>
</feature>
<dbReference type="GO" id="GO:0016020">
    <property type="term" value="C:membrane"/>
    <property type="evidence" value="ECO:0007669"/>
    <property type="project" value="UniProtKB-SubCell"/>
</dbReference>
<feature type="transmembrane region" description="Helical" evidence="6">
    <location>
        <begin position="164"/>
        <end position="185"/>
    </location>
</feature>
<dbReference type="AlphaFoldDB" id="Q1ITP7"/>
<dbReference type="STRING" id="204669.Acid345_0748"/>
<feature type="transmembrane region" description="Helical" evidence="6">
    <location>
        <begin position="21"/>
        <end position="40"/>
    </location>
</feature>
<evidence type="ECO:0000256" key="3">
    <source>
        <dbReference type="ARBA" id="ARBA00022748"/>
    </source>
</evidence>
<feature type="domain" description="ResB-like" evidence="7">
    <location>
        <begin position="19"/>
        <end position="352"/>
    </location>
</feature>
<dbReference type="RefSeq" id="WP_011521555.1">
    <property type="nucleotide sequence ID" value="NC_008009.1"/>
</dbReference>
<dbReference type="PANTHER" id="PTHR31566:SF0">
    <property type="entry name" value="CYTOCHROME C BIOGENESIS PROTEIN CCS1, CHLOROPLASTIC"/>
    <property type="match status" value="1"/>
</dbReference>
<dbReference type="EMBL" id="CP000360">
    <property type="protein sequence ID" value="ABF39753.1"/>
    <property type="molecule type" value="Genomic_DNA"/>
</dbReference>
<evidence type="ECO:0000256" key="6">
    <source>
        <dbReference type="SAM" id="Phobius"/>
    </source>
</evidence>
<evidence type="ECO:0000259" key="7">
    <source>
        <dbReference type="Pfam" id="PF05140"/>
    </source>
</evidence>
<feature type="domain" description="ResB-like" evidence="7">
    <location>
        <begin position="366"/>
        <end position="454"/>
    </location>
</feature>
<organism evidence="8 9">
    <name type="scientific">Koribacter versatilis (strain Ellin345)</name>
    <dbReference type="NCBI Taxonomy" id="204669"/>
    <lineage>
        <taxon>Bacteria</taxon>
        <taxon>Pseudomonadati</taxon>
        <taxon>Acidobacteriota</taxon>
        <taxon>Terriglobia</taxon>
        <taxon>Terriglobales</taxon>
        <taxon>Candidatus Korobacteraceae</taxon>
        <taxon>Candidatus Korobacter</taxon>
    </lineage>
</organism>
<keyword evidence="2 6" id="KW-0812">Transmembrane</keyword>
<dbReference type="Proteomes" id="UP000002432">
    <property type="component" value="Chromosome"/>
</dbReference>
<sequence>MSAQKQNIPTRIFRTFASLRTGITLLILVVIAAAIGTFILQRPTTDADKIAQAYSPTALYWLDRLTLTDIFHAWWFATLLALVSVSIVCASIDRWPNAWRFYARPYRKPDPHFRAVLPNHTELPIADPKLALNVAEKALLELGYKPERIVDADHVSLYSEKNRFSVMAVYVVHASLLLIFLGGIIDAVVGYRGFMAIVNHQSNNTIELRDGGKKVLPYAVVCNDTGQERYEDGTPKKWWSKLAVVRDGKVVQEKEIVVNDPLVYDGLRFYQASWGMTGDLDQVSIVAEPFEGGSPQTVGLSLNKAVNLDPQTTVTMFEFIPDFFVRDNQIFRRSNDPVNPAFHLKVNRAGTESLVWLMPAYKNTTEDQKSPFKFSLTEGPGAMRMVHYTGLEVSHQPGQWAIWAGVLLMGVGLGVAFYMVHVRFWIMPVETKDGQLVLWIGGSANKNKDKFEEKYYELVAKIRHELGIKEVPAAEEEEKELAHV</sequence>
<keyword evidence="4 6" id="KW-1133">Transmembrane helix</keyword>
<dbReference type="InterPro" id="IPR023494">
    <property type="entry name" value="Cyt_c_bgen_Ccs1/CcsB/ResB"/>
</dbReference>
<comment type="subcellular location">
    <subcellularLocation>
        <location evidence="1">Membrane</location>
        <topology evidence="1">Multi-pass membrane protein</topology>
    </subcellularLocation>
</comment>
<evidence type="ECO:0000313" key="8">
    <source>
        <dbReference type="EMBL" id="ABF39753.1"/>
    </source>
</evidence>
<proteinExistence type="predicted"/>
<dbReference type="KEGG" id="aba:Acid345_0748"/>
<evidence type="ECO:0000256" key="2">
    <source>
        <dbReference type="ARBA" id="ARBA00022692"/>
    </source>
</evidence>
<dbReference type="Pfam" id="PF05140">
    <property type="entry name" value="ResB"/>
    <property type="match status" value="2"/>
</dbReference>
<feature type="transmembrane region" description="Helical" evidence="6">
    <location>
        <begin position="73"/>
        <end position="92"/>
    </location>
</feature>
<keyword evidence="3" id="KW-0201">Cytochrome c-type biogenesis</keyword>
<keyword evidence="9" id="KW-1185">Reference proteome</keyword>
<dbReference type="InterPro" id="IPR007816">
    <property type="entry name" value="ResB-like_domain"/>
</dbReference>
<evidence type="ECO:0000256" key="1">
    <source>
        <dbReference type="ARBA" id="ARBA00004141"/>
    </source>
</evidence>
<reference evidence="8 9" key="1">
    <citation type="journal article" date="2009" name="Appl. Environ. Microbiol.">
        <title>Three genomes from the phylum Acidobacteria provide insight into the lifestyles of these microorganisms in soils.</title>
        <authorList>
            <person name="Ward N.L."/>
            <person name="Challacombe J.F."/>
            <person name="Janssen P.H."/>
            <person name="Henrissat B."/>
            <person name="Coutinho P.M."/>
            <person name="Wu M."/>
            <person name="Xie G."/>
            <person name="Haft D.H."/>
            <person name="Sait M."/>
            <person name="Badger J."/>
            <person name="Barabote R.D."/>
            <person name="Bradley B."/>
            <person name="Brettin T.S."/>
            <person name="Brinkac L.M."/>
            <person name="Bruce D."/>
            <person name="Creasy T."/>
            <person name="Daugherty S.C."/>
            <person name="Davidsen T.M."/>
            <person name="DeBoy R.T."/>
            <person name="Detter J.C."/>
            <person name="Dodson R.J."/>
            <person name="Durkin A.S."/>
            <person name="Ganapathy A."/>
            <person name="Gwinn-Giglio M."/>
            <person name="Han C.S."/>
            <person name="Khouri H."/>
            <person name="Kiss H."/>
            <person name="Kothari S.P."/>
            <person name="Madupu R."/>
            <person name="Nelson K.E."/>
            <person name="Nelson W.C."/>
            <person name="Paulsen I."/>
            <person name="Penn K."/>
            <person name="Ren Q."/>
            <person name="Rosovitz M.J."/>
            <person name="Selengut J.D."/>
            <person name="Shrivastava S."/>
            <person name="Sullivan S.A."/>
            <person name="Tapia R."/>
            <person name="Thompson L.S."/>
            <person name="Watkins K.L."/>
            <person name="Yang Q."/>
            <person name="Yu C."/>
            <person name="Zafar N."/>
            <person name="Zhou L."/>
            <person name="Kuske C.R."/>
        </authorList>
    </citation>
    <scope>NUCLEOTIDE SEQUENCE [LARGE SCALE GENOMIC DNA]</scope>
    <source>
        <strain evidence="8 9">Ellin345</strain>
    </source>
</reference>
<dbReference type="PANTHER" id="PTHR31566">
    <property type="entry name" value="CYTOCHROME C BIOGENESIS PROTEIN CCS1, CHLOROPLASTIC"/>
    <property type="match status" value="1"/>
</dbReference>
<gene>
    <name evidence="8" type="ordered locus">Acid345_0748</name>
</gene>
<evidence type="ECO:0000256" key="5">
    <source>
        <dbReference type="ARBA" id="ARBA00023136"/>
    </source>
</evidence>
<dbReference type="EnsemblBacteria" id="ABF39753">
    <property type="protein sequence ID" value="ABF39753"/>
    <property type="gene ID" value="Acid345_0748"/>
</dbReference>
<dbReference type="HOGENOM" id="CLU_034630_1_0_0"/>
<protein>
    <submittedName>
        <fullName evidence="8">ResB-like protein</fullName>
    </submittedName>
</protein>
<dbReference type="GO" id="GO:0017004">
    <property type="term" value="P:cytochrome complex assembly"/>
    <property type="evidence" value="ECO:0007669"/>
    <property type="project" value="UniProtKB-KW"/>
</dbReference>
<name>Q1ITP7_KORVE</name>
<dbReference type="eggNOG" id="COG1333">
    <property type="taxonomic scope" value="Bacteria"/>
</dbReference>
<accession>Q1ITP7</accession>
<evidence type="ECO:0000256" key="4">
    <source>
        <dbReference type="ARBA" id="ARBA00022989"/>
    </source>
</evidence>
<keyword evidence="5 6" id="KW-0472">Membrane</keyword>
<evidence type="ECO:0000313" key="9">
    <source>
        <dbReference type="Proteomes" id="UP000002432"/>
    </source>
</evidence>
<dbReference type="OrthoDB" id="9770923at2"/>